<feature type="compositionally biased region" description="Low complexity" evidence="1">
    <location>
        <begin position="329"/>
        <end position="347"/>
    </location>
</feature>
<dbReference type="InterPro" id="IPR003265">
    <property type="entry name" value="HhH-GPD_domain"/>
</dbReference>
<sequence length="441" mass="46872">MTELHTTTQILLSATAPYDLECSLRAIAGFRPGLHDVGLLDGMVRRAFTHPSDPQSAVVTQVTERDDGAPGVRLTVFSESPLGERDLEAVGARVSSWLGLDDERAEFLRIAEGDERVRPLLEVAAGLHQPRFSSLPEAVVYFTLVQNSTEWYAALRKRRLTVHLGPTGRVAGEDYTAFPEFALLTRLTPEHLAPFVGMMSKATRLAEVIAGVAALDEELLRHGPYEDARAALLSVRGVGEYTAHALLMRALGRPDAAPLEMNRFVSTAVSVYGDPPPTPAELRERYGPWVGWWAYTCRTAVGWLEQDRKARERAERQRQRAGSTRRPRTPGGSTRPRATGRGRTAAPWSPSDPGPGAVELEAHDTTAAAGKVALAAVDQATPAAAGIAVRTTTLAAAEQAALTGAGQAAMAAAGQAARTGAGQVAPGAVEKAAPAAEFVGG</sequence>
<evidence type="ECO:0000256" key="1">
    <source>
        <dbReference type="SAM" id="MobiDB-lite"/>
    </source>
</evidence>
<evidence type="ECO:0000259" key="2">
    <source>
        <dbReference type="SMART" id="SM00478"/>
    </source>
</evidence>
<dbReference type="SMART" id="SM00478">
    <property type="entry name" value="ENDO3c"/>
    <property type="match status" value="1"/>
</dbReference>
<gene>
    <name evidence="3" type="ORF">GCM10022255_021820</name>
</gene>
<feature type="region of interest" description="Disordered" evidence="1">
    <location>
        <begin position="312"/>
        <end position="359"/>
    </location>
</feature>
<evidence type="ECO:0000313" key="4">
    <source>
        <dbReference type="Proteomes" id="UP001500620"/>
    </source>
</evidence>
<name>A0ABP8D4I8_9ACTN</name>
<proteinExistence type="predicted"/>
<feature type="domain" description="HhH-GPD" evidence="2">
    <location>
        <begin position="144"/>
        <end position="306"/>
    </location>
</feature>
<comment type="caution">
    <text evidence="3">The sequence shown here is derived from an EMBL/GenBank/DDBJ whole genome shotgun (WGS) entry which is preliminary data.</text>
</comment>
<dbReference type="Gene3D" id="1.10.340.30">
    <property type="entry name" value="Hypothetical protein, domain 2"/>
    <property type="match status" value="1"/>
</dbReference>
<dbReference type="Proteomes" id="UP001500620">
    <property type="component" value="Unassembled WGS sequence"/>
</dbReference>
<dbReference type="RefSeq" id="WP_345123999.1">
    <property type="nucleotide sequence ID" value="NZ_BAABAT010000004.1"/>
</dbReference>
<dbReference type="EMBL" id="BAABAT010000004">
    <property type="protein sequence ID" value="GAA4247135.1"/>
    <property type="molecule type" value="Genomic_DNA"/>
</dbReference>
<evidence type="ECO:0000313" key="3">
    <source>
        <dbReference type="EMBL" id="GAA4247135.1"/>
    </source>
</evidence>
<keyword evidence="4" id="KW-1185">Reference proteome</keyword>
<protein>
    <recommendedName>
        <fullName evidence="2">HhH-GPD domain-containing protein</fullName>
    </recommendedName>
</protein>
<organism evidence="3 4">
    <name type="scientific">Dactylosporangium darangshiense</name>
    <dbReference type="NCBI Taxonomy" id="579108"/>
    <lineage>
        <taxon>Bacteria</taxon>
        <taxon>Bacillati</taxon>
        <taxon>Actinomycetota</taxon>
        <taxon>Actinomycetes</taxon>
        <taxon>Micromonosporales</taxon>
        <taxon>Micromonosporaceae</taxon>
        <taxon>Dactylosporangium</taxon>
    </lineage>
</organism>
<accession>A0ABP8D4I8</accession>
<dbReference type="SUPFAM" id="SSF48150">
    <property type="entry name" value="DNA-glycosylase"/>
    <property type="match status" value="1"/>
</dbReference>
<dbReference type="InterPro" id="IPR011257">
    <property type="entry name" value="DNA_glycosylase"/>
</dbReference>
<reference evidence="4" key="1">
    <citation type="journal article" date="2019" name="Int. J. Syst. Evol. Microbiol.">
        <title>The Global Catalogue of Microorganisms (GCM) 10K type strain sequencing project: providing services to taxonomists for standard genome sequencing and annotation.</title>
        <authorList>
            <consortium name="The Broad Institute Genomics Platform"/>
            <consortium name="The Broad Institute Genome Sequencing Center for Infectious Disease"/>
            <person name="Wu L."/>
            <person name="Ma J."/>
        </authorList>
    </citation>
    <scope>NUCLEOTIDE SEQUENCE [LARGE SCALE GENOMIC DNA]</scope>
    <source>
        <strain evidence="4">JCM 17441</strain>
    </source>
</reference>
<dbReference type="CDD" id="cd00056">
    <property type="entry name" value="ENDO3c"/>
    <property type="match status" value="1"/>
</dbReference>